<gene>
    <name evidence="2" type="ORF">Csa_2G381880</name>
</gene>
<reference evidence="2 3" key="2">
    <citation type="journal article" date="2009" name="PLoS ONE">
        <title>An integrated genetic and cytogenetic map of the cucumber genome.</title>
        <authorList>
            <person name="Ren Y."/>
            <person name="Zhang Z."/>
            <person name="Liu J."/>
            <person name="Staub J.E."/>
            <person name="Han Y."/>
            <person name="Cheng Z."/>
            <person name="Li X."/>
            <person name="Lu J."/>
            <person name="Miao H."/>
            <person name="Kang H."/>
            <person name="Xie B."/>
            <person name="Gu X."/>
            <person name="Wang X."/>
            <person name="Du Y."/>
            <person name="Jin W."/>
            <person name="Huang S."/>
        </authorList>
    </citation>
    <scope>NUCLEOTIDE SEQUENCE [LARGE SCALE GENOMIC DNA]</scope>
    <source>
        <strain evidence="3">cv. 9930</strain>
    </source>
</reference>
<evidence type="ECO:0000256" key="1">
    <source>
        <dbReference type="SAM" id="Phobius"/>
    </source>
</evidence>
<organism evidence="2 3">
    <name type="scientific">Cucumis sativus</name>
    <name type="common">Cucumber</name>
    <dbReference type="NCBI Taxonomy" id="3659"/>
    <lineage>
        <taxon>Eukaryota</taxon>
        <taxon>Viridiplantae</taxon>
        <taxon>Streptophyta</taxon>
        <taxon>Embryophyta</taxon>
        <taxon>Tracheophyta</taxon>
        <taxon>Spermatophyta</taxon>
        <taxon>Magnoliopsida</taxon>
        <taxon>eudicotyledons</taxon>
        <taxon>Gunneridae</taxon>
        <taxon>Pentapetalae</taxon>
        <taxon>rosids</taxon>
        <taxon>fabids</taxon>
        <taxon>Cucurbitales</taxon>
        <taxon>Cucurbitaceae</taxon>
        <taxon>Benincaseae</taxon>
        <taxon>Cucumis</taxon>
    </lineage>
</organism>
<evidence type="ECO:0000313" key="2">
    <source>
        <dbReference type="EMBL" id="KGN62963.1"/>
    </source>
</evidence>
<accession>A0A0A0LME2</accession>
<reference evidence="2 3" key="3">
    <citation type="journal article" date="2010" name="BMC Genomics">
        <title>Transcriptome sequencing and comparative analysis of cucumber flowers with different sex types.</title>
        <authorList>
            <person name="Guo S."/>
            <person name="Zheng Y."/>
            <person name="Joung J.G."/>
            <person name="Liu S."/>
            <person name="Zhang Z."/>
            <person name="Crasta O.R."/>
            <person name="Sobral B.W."/>
            <person name="Xu Y."/>
            <person name="Huang S."/>
            <person name="Fei Z."/>
        </authorList>
    </citation>
    <scope>NUCLEOTIDE SEQUENCE [LARGE SCALE GENOMIC DNA]</scope>
    <source>
        <strain evidence="3">cv. 9930</strain>
    </source>
</reference>
<feature type="transmembrane region" description="Helical" evidence="1">
    <location>
        <begin position="124"/>
        <end position="142"/>
    </location>
</feature>
<reference evidence="2 3" key="1">
    <citation type="journal article" date="2009" name="Nat. Genet.">
        <title>The genome of the cucumber, Cucumis sativus L.</title>
        <authorList>
            <person name="Huang S."/>
            <person name="Li R."/>
            <person name="Zhang Z."/>
            <person name="Li L."/>
            <person name="Gu X."/>
            <person name="Fan W."/>
            <person name="Lucas W.J."/>
            <person name="Wang X."/>
            <person name="Xie B."/>
            <person name="Ni P."/>
            <person name="Ren Y."/>
            <person name="Zhu H."/>
            <person name="Li J."/>
            <person name="Lin K."/>
            <person name="Jin W."/>
            <person name="Fei Z."/>
            <person name="Li G."/>
            <person name="Staub J."/>
            <person name="Kilian A."/>
            <person name="van der Vossen E.A."/>
            <person name="Wu Y."/>
            <person name="Guo J."/>
            <person name="He J."/>
            <person name="Jia Z."/>
            <person name="Ren Y."/>
            <person name="Tian G."/>
            <person name="Lu Y."/>
            <person name="Ruan J."/>
            <person name="Qian W."/>
            <person name="Wang M."/>
            <person name="Huang Q."/>
            <person name="Li B."/>
            <person name="Xuan Z."/>
            <person name="Cao J."/>
            <person name="Asan"/>
            <person name="Wu Z."/>
            <person name="Zhang J."/>
            <person name="Cai Q."/>
            <person name="Bai Y."/>
            <person name="Zhao B."/>
            <person name="Han Y."/>
            <person name="Li Y."/>
            <person name="Li X."/>
            <person name="Wang S."/>
            <person name="Shi Q."/>
            <person name="Liu S."/>
            <person name="Cho W.K."/>
            <person name="Kim J.Y."/>
            <person name="Xu Y."/>
            <person name="Heller-Uszynska K."/>
            <person name="Miao H."/>
            <person name="Cheng Z."/>
            <person name="Zhang S."/>
            <person name="Wu J."/>
            <person name="Yang Y."/>
            <person name="Kang H."/>
            <person name="Li M."/>
            <person name="Liang H."/>
            <person name="Ren X."/>
            <person name="Shi Z."/>
            <person name="Wen M."/>
            <person name="Jian M."/>
            <person name="Yang H."/>
            <person name="Zhang G."/>
            <person name="Yang Z."/>
            <person name="Chen R."/>
            <person name="Liu S."/>
            <person name="Li J."/>
            <person name="Ma L."/>
            <person name="Liu H."/>
            <person name="Zhou Y."/>
            <person name="Zhao J."/>
            <person name="Fang X."/>
            <person name="Li G."/>
            <person name="Fang L."/>
            <person name="Li Y."/>
            <person name="Liu D."/>
            <person name="Zheng H."/>
            <person name="Zhang Y."/>
            <person name="Qin N."/>
            <person name="Li Z."/>
            <person name="Yang G."/>
            <person name="Yang S."/>
            <person name="Bolund L."/>
            <person name="Kristiansen K."/>
            <person name="Zheng H."/>
            <person name="Li S."/>
            <person name="Zhang X."/>
            <person name="Yang H."/>
            <person name="Wang J."/>
            <person name="Sun R."/>
            <person name="Zhang B."/>
            <person name="Jiang S."/>
            <person name="Wang J."/>
            <person name="Du Y."/>
            <person name="Li S."/>
        </authorList>
    </citation>
    <scope>NUCLEOTIDE SEQUENCE [LARGE SCALE GENOMIC DNA]</scope>
    <source>
        <strain evidence="3">cv. 9930</strain>
    </source>
</reference>
<reference evidence="2 3" key="4">
    <citation type="journal article" date="2011" name="BMC Genomics">
        <title>RNA-Seq improves annotation of protein-coding genes in the cucumber genome.</title>
        <authorList>
            <person name="Li Z."/>
            <person name="Zhang Z."/>
            <person name="Yan P."/>
            <person name="Huang S."/>
            <person name="Fei Z."/>
            <person name="Lin K."/>
        </authorList>
    </citation>
    <scope>NUCLEOTIDE SEQUENCE [LARGE SCALE GENOMIC DNA]</scope>
    <source>
        <strain evidence="3">cv. 9930</strain>
    </source>
</reference>
<keyword evidence="3" id="KW-1185">Reference proteome</keyword>
<dbReference type="EMBL" id="CM002923">
    <property type="protein sequence ID" value="KGN62963.1"/>
    <property type="molecule type" value="Genomic_DNA"/>
</dbReference>
<dbReference type="AlphaFoldDB" id="A0A0A0LME2"/>
<feature type="transmembrane region" description="Helical" evidence="1">
    <location>
        <begin position="85"/>
        <end position="104"/>
    </location>
</feature>
<dbReference type="Gramene" id="KGN62963">
    <property type="protein sequence ID" value="KGN62963"/>
    <property type="gene ID" value="Csa_2G381880"/>
</dbReference>
<protein>
    <submittedName>
        <fullName evidence="2">Uncharacterized protein</fullName>
    </submittedName>
</protein>
<proteinExistence type="predicted"/>
<keyword evidence="1" id="KW-0472">Membrane</keyword>
<evidence type="ECO:0000313" key="3">
    <source>
        <dbReference type="Proteomes" id="UP000029981"/>
    </source>
</evidence>
<dbReference type="Proteomes" id="UP000029981">
    <property type="component" value="Chromosome 2"/>
</dbReference>
<feature type="transmembrane region" description="Helical" evidence="1">
    <location>
        <begin position="46"/>
        <end position="64"/>
    </location>
</feature>
<sequence length="208" mass="24094">MFASVSYGGFYGYLSNFSGSRNLARKFDTSYLRGSDFNILNQMRKIAVQLKILGTLIFHVYFWVEVKLHKKSFITETNTEDLTVYYMNMMLSSGLKLGLQYQIHSVSASTQSSFRLFFGLQDSIFLHHGFLFLIAFFGLGGWDEKRKGCGWMRMKMSESKEVAIRNLYRSNGRLRNPLHSLKTSCCQNRMIGSQKVDWEVISRDALFF</sequence>
<keyword evidence="1" id="KW-1133">Transmembrane helix</keyword>
<name>A0A0A0LME2_CUCSA</name>
<keyword evidence="1" id="KW-0812">Transmembrane</keyword>